<feature type="region of interest" description="Disordered" evidence="1">
    <location>
        <begin position="267"/>
        <end position="307"/>
    </location>
</feature>
<proteinExistence type="predicted"/>
<dbReference type="Pfam" id="PF04749">
    <property type="entry name" value="PLAC8"/>
    <property type="match status" value="1"/>
</dbReference>
<dbReference type="NCBIfam" id="TIGR01571">
    <property type="entry name" value="A_thal_Cys_rich"/>
    <property type="match status" value="1"/>
</dbReference>
<reference evidence="3" key="1">
    <citation type="submission" date="2019-02" db="EMBL/GenBank/DDBJ databases">
        <title>FDA dAtabase for Regulatory Grade micrObial Sequences (FDA-ARGOS): Supporting development and validation of Infectious Disease Dx tests.</title>
        <authorList>
            <person name="Duncan R."/>
            <person name="Fisher C."/>
            <person name="Tallon L."/>
            <person name="Sadzewicz L."/>
            <person name="Sengamalay N."/>
            <person name="Ott S."/>
            <person name="Godinez A."/>
            <person name="Nagaraj S."/>
            <person name="Vavikolanu K."/>
            <person name="Nadendla S."/>
            <person name="Aluvathingal J."/>
            <person name="Sichtig H."/>
        </authorList>
    </citation>
    <scope>NUCLEOTIDE SEQUENCE [LARGE SCALE GENOMIC DNA]</scope>
    <source>
        <strain evidence="3">FDAARGOS_361</strain>
    </source>
</reference>
<evidence type="ECO:0000313" key="3">
    <source>
        <dbReference type="Proteomes" id="UP000318447"/>
    </source>
</evidence>
<protein>
    <submittedName>
        <fullName evidence="2">PLAC8 family protein</fullName>
    </submittedName>
</protein>
<dbReference type="EMBL" id="RHLC01000011">
    <property type="protein sequence ID" value="TPP45712.1"/>
    <property type="molecule type" value="Genomic_DNA"/>
</dbReference>
<dbReference type="Proteomes" id="UP000318447">
    <property type="component" value="Unassembled WGS sequence"/>
</dbReference>
<organism evidence="2 3">
    <name type="scientific">Leishmania donovani</name>
    <dbReference type="NCBI Taxonomy" id="5661"/>
    <lineage>
        <taxon>Eukaryota</taxon>
        <taxon>Discoba</taxon>
        <taxon>Euglenozoa</taxon>
        <taxon>Kinetoplastea</taxon>
        <taxon>Metakinetoplastina</taxon>
        <taxon>Trypanosomatida</taxon>
        <taxon>Trypanosomatidae</taxon>
        <taxon>Leishmaniinae</taxon>
        <taxon>Leishmania</taxon>
    </lineage>
</organism>
<dbReference type="InterPro" id="IPR006461">
    <property type="entry name" value="PLAC_motif_containing"/>
</dbReference>
<name>A0A504X9J6_LEIDO</name>
<dbReference type="VEuPathDB" id="TriTrypDB:LdCL_300020000"/>
<dbReference type="VEuPathDB" id="TriTrypDB:LdCL_300019900"/>
<feature type="region of interest" description="Disordered" evidence="1">
    <location>
        <begin position="319"/>
        <end position="346"/>
    </location>
</feature>
<gene>
    <name evidence="2" type="ORF">CGC21_35515</name>
</gene>
<evidence type="ECO:0000256" key="1">
    <source>
        <dbReference type="SAM" id="MobiDB-lite"/>
    </source>
</evidence>
<feature type="compositionally biased region" description="Polar residues" evidence="1">
    <location>
        <begin position="415"/>
        <end position="442"/>
    </location>
</feature>
<dbReference type="VEuPathDB" id="TriTrypDB:LdBPK_301470.1"/>
<comment type="caution">
    <text evidence="2">The sequence shown here is derived from an EMBL/GenBank/DDBJ whole genome shotgun (WGS) entry which is preliminary data.</text>
</comment>
<feature type="region of interest" description="Disordered" evidence="1">
    <location>
        <begin position="599"/>
        <end position="619"/>
    </location>
</feature>
<evidence type="ECO:0000313" key="2">
    <source>
        <dbReference type="EMBL" id="TPP45712.1"/>
    </source>
</evidence>
<dbReference type="PANTHER" id="PTHR15907">
    <property type="entry name" value="DUF614 FAMILY PROTEIN-RELATED"/>
    <property type="match status" value="1"/>
</dbReference>
<dbReference type="VEuPathDB" id="TriTrypDB:LDHU3_30.1890"/>
<dbReference type="AlphaFoldDB" id="A0A504X9J6"/>
<feature type="compositionally biased region" description="Basic residues" evidence="1">
    <location>
        <begin position="336"/>
        <end position="346"/>
    </location>
</feature>
<dbReference type="VEuPathDB" id="TriTrypDB:LDHU3_30.1880"/>
<feature type="region of interest" description="Disordered" evidence="1">
    <location>
        <begin position="378"/>
        <end position="450"/>
    </location>
</feature>
<dbReference type="VEuPathDB" id="TriTrypDB:LdCL_300020100"/>
<accession>A0A504X9J6</accession>
<sequence>MIVVGSLSVELNKTPGLHHAPFADGLALLTRSSDKVAARATVQSALWRVGHWTLERFRQRPIARSHLEVDRCSCLLALHLQPMPRTGRHVAEVIEAATAGLARLRVVCWRKCGRSAALLCSCYTALLEPELLYGATVWWDRASRSCSRSLEDLHVEAAAAIVGTAMRSESRDLPEEADPLPLDSTVLLRRTRLCLSSTARGGFLVHLARQAHTPDAGAATALRQLSCGHAGIGPCGLRMHTPPSCAAAARASHGSLSLASVGWRAPARMTNLQDRQRQRSRRQQHGSRTWSPVSDAGPPSPATAVDDATRDGKRYLAAAAPHQRNKGAGAHETTGHHPRPAPRRRLTRTFGLLQRWVTVRVEMVCRWRAAHTQAGVVPMAQDPQLGSAPPTDKVGDGYSSPPAPVAQSPPSMPQGQYSQKPNDGPTQPVKTRPGQNVYTGNPMNAPGSRNAVHSRDADWHYSLCVCCDDMDSCCEACCCFPCQVSRQCNMFMYNRREIHWPYCLLMTLCDVSLFFFSVTCVFASETRRLARERYGISGSGIDDCCIGYWCRTCSAQQVLLEMTAMNEFPGATCYEAALSPRPTGCDVVAREVLDRPPSDVAPGPRVIGVDAAPHHPMRGTKGLPDRAGAILHEWLHDKYLACASDEDTSTWHSADGATGTPPHATPALDCLVCKGGAQCAKATRHPAASFAPHRVLRRPCTTPFKPLTMGGLEVAPREAYCGPAPGVDEIHCGSVEAAPMQVRSALLSI</sequence>